<keyword evidence="2" id="KW-1185">Reference proteome</keyword>
<dbReference type="Proteomes" id="UP001596337">
    <property type="component" value="Unassembled WGS sequence"/>
</dbReference>
<reference evidence="2" key="1">
    <citation type="journal article" date="2019" name="Int. J. Syst. Evol. Microbiol.">
        <title>The Global Catalogue of Microorganisms (GCM) 10K type strain sequencing project: providing services to taxonomists for standard genome sequencing and annotation.</title>
        <authorList>
            <consortium name="The Broad Institute Genomics Platform"/>
            <consortium name="The Broad Institute Genome Sequencing Center for Infectious Disease"/>
            <person name="Wu L."/>
            <person name="Ma J."/>
        </authorList>
    </citation>
    <scope>NUCLEOTIDE SEQUENCE [LARGE SCALE GENOMIC DNA]</scope>
    <source>
        <strain evidence="2">KCTC 32255</strain>
    </source>
</reference>
<dbReference type="EMBL" id="JBHSXX010000001">
    <property type="protein sequence ID" value="MFC6870558.1"/>
    <property type="molecule type" value="Genomic_DNA"/>
</dbReference>
<organism evidence="1 2">
    <name type="scientific">Haloechinothrix salitolerans</name>
    <dbReference type="NCBI Taxonomy" id="926830"/>
    <lineage>
        <taxon>Bacteria</taxon>
        <taxon>Bacillati</taxon>
        <taxon>Actinomycetota</taxon>
        <taxon>Actinomycetes</taxon>
        <taxon>Pseudonocardiales</taxon>
        <taxon>Pseudonocardiaceae</taxon>
        <taxon>Haloechinothrix</taxon>
    </lineage>
</organism>
<name>A0ABW2C7R7_9PSEU</name>
<proteinExistence type="predicted"/>
<protein>
    <submittedName>
        <fullName evidence="1">Uncharacterized protein</fullName>
    </submittedName>
</protein>
<evidence type="ECO:0000313" key="1">
    <source>
        <dbReference type="EMBL" id="MFC6870558.1"/>
    </source>
</evidence>
<dbReference type="RefSeq" id="WP_345402361.1">
    <property type="nucleotide sequence ID" value="NZ_BAABLA010000110.1"/>
</dbReference>
<accession>A0ABW2C7R7</accession>
<gene>
    <name evidence="1" type="ORF">ACFQGD_25840</name>
</gene>
<sequence length="793" mass="86997">MSDDEQIARASPGYAFGQLERAVLRASWSSDRASRDRAEAKVRMWRQVLDGMASGRLDVGSRAPVAGTPAWVTLEVAHGGFATGRYLAERALTGDEQAWVRALPDSAPGRTDRERLNLWYLSDAGQQVLRETLRSGRYRVEVPEDAALLVVTWLLENEHDAAALDLAHELMPFMDRLRFTPRFEAVPQSAGTLVRREPVEAARRQLRAKRVPPQIEAMRQTLRVWHPLYDRLVALWCSTVGGGEPPRLVPDGNGRMTVRGGWPCQVWPEDWSERRDAWLTDYQAACRAHAGEAEPRHPKSNFARLQRALQACPTDSRALTAREVGWIRRALANTIGKHGEPASEPRTALRATQAAVAAQPTHAALAEAMATRLDPYPADGGIPSLDPIVADIPSHEDGDAAVHPVPAHLTATAARALEAPVEDLVARGVIPSGEVLATVLPQLTAPLMASSLDDPTMAALYAQTYAAFRRRRSLLLLNLQHQVQFDELPWIGALAPLRHATEATARGAREALRQTAELAVAAFPHTILPNPLVREIGELASQAQLTLPLVEEVAADIFMGTFTTKWRTAAAITSRTLAGTLYARYYDLPDATAWERPFGRLRSGIERRWGKHTAEDFAELCRARAVEAGVDDQADFVARNGAILEQSQILTTHNLAVLINALDLQNRLGQLAPELADRTLAWVVRRQTQPVHNQHAALQMIKNVAYAWRNAIFYLSLCDAEAQVAAVEALRNRVAGAGLHRFEPAVHGLAHIVGGGRFTSTGTVADTTARRLLGWSVGHHWCLPATPPAPQHA</sequence>
<comment type="caution">
    <text evidence="1">The sequence shown here is derived from an EMBL/GenBank/DDBJ whole genome shotgun (WGS) entry which is preliminary data.</text>
</comment>
<evidence type="ECO:0000313" key="2">
    <source>
        <dbReference type="Proteomes" id="UP001596337"/>
    </source>
</evidence>